<dbReference type="EMBL" id="ARXU01000001">
    <property type="protein sequence ID" value="KGD62874.1"/>
    <property type="molecule type" value="Genomic_DNA"/>
</dbReference>
<sequence>MKTFPAPSMADWLAERPFTLAMSSGFFGFFAHFGVVKALKEHELQPARYCGSSAGALVAACMASQACPERMERTLLGLSREHFWDPSPGLGLLAGKRFRTLLQELLPITDLALSPTPVAISAWHAGSRRTQVLSTGDPVEAVYASCAVPFLFQPARIDGGYYWDGGIADRHGLAGTWPVERVLYHHLQSRSPWRRANSPALQAPLRPNLITLAIDGLSRSGPGKLEQGRMALHQAYEATTQALAKPVRQGIVNVDSVLKRRVH</sequence>
<feature type="active site" description="Nucleophile" evidence="4">
    <location>
        <position position="53"/>
    </location>
</feature>
<evidence type="ECO:0000256" key="3">
    <source>
        <dbReference type="ARBA" id="ARBA00023098"/>
    </source>
</evidence>
<comment type="caution">
    <text evidence="6">The sequence shown here is derived from an EMBL/GenBank/DDBJ whole genome shotgun (WGS) entry which is preliminary data.</text>
</comment>
<dbReference type="SUPFAM" id="SSF52151">
    <property type="entry name" value="FabD/lysophospholipase-like"/>
    <property type="match status" value="1"/>
</dbReference>
<dbReference type="PROSITE" id="PS51635">
    <property type="entry name" value="PNPLA"/>
    <property type="match status" value="1"/>
</dbReference>
<keyword evidence="1 4" id="KW-0378">Hydrolase</keyword>
<keyword evidence="2 4" id="KW-0442">Lipid degradation</keyword>
<dbReference type="InterPro" id="IPR002641">
    <property type="entry name" value="PNPLA_dom"/>
</dbReference>
<reference evidence="6 7" key="1">
    <citation type="submission" date="2012-09" db="EMBL/GenBank/DDBJ databases">
        <title>Genome Sequence of alkane-degrading Bacterium Alcanivorax jadensis T9.</title>
        <authorList>
            <person name="Lai Q."/>
            <person name="Shao Z."/>
        </authorList>
    </citation>
    <scope>NUCLEOTIDE SEQUENCE [LARGE SCALE GENOMIC DNA]</scope>
    <source>
        <strain evidence="6 7">T9</strain>
    </source>
</reference>
<keyword evidence="7" id="KW-1185">Reference proteome</keyword>
<dbReference type="PANTHER" id="PTHR14226">
    <property type="entry name" value="NEUROPATHY TARGET ESTERASE/SWISS CHEESE D.MELANOGASTER"/>
    <property type="match status" value="1"/>
</dbReference>
<protein>
    <recommendedName>
        <fullName evidence="5">PNPLA domain-containing protein</fullName>
    </recommendedName>
</protein>
<evidence type="ECO:0000256" key="2">
    <source>
        <dbReference type="ARBA" id="ARBA00022963"/>
    </source>
</evidence>
<feature type="short sequence motif" description="DGA/G" evidence="4">
    <location>
        <begin position="164"/>
        <end position="166"/>
    </location>
</feature>
<feature type="domain" description="PNPLA" evidence="5">
    <location>
        <begin position="20"/>
        <end position="177"/>
    </location>
</feature>
<evidence type="ECO:0000256" key="4">
    <source>
        <dbReference type="PROSITE-ProRule" id="PRU01161"/>
    </source>
</evidence>
<name>A0ABR4WGY4_9GAMM</name>
<evidence type="ECO:0000256" key="1">
    <source>
        <dbReference type="ARBA" id="ARBA00022801"/>
    </source>
</evidence>
<comment type="caution">
    <text evidence="4">Lacks conserved residue(s) required for the propagation of feature annotation.</text>
</comment>
<feature type="short sequence motif" description="GXSXG" evidence="4">
    <location>
        <begin position="51"/>
        <end position="55"/>
    </location>
</feature>
<evidence type="ECO:0000313" key="6">
    <source>
        <dbReference type="EMBL" id="KGD62874.1"/>
    </source>
</evidence>
<keyword evidence="3 4" id="KW-0443">Lipid metabolism</keyword>
<accession>A0ABR4WGY4</accession>
<dbReference type="PANTHER" id="PTHR14226:SF29">
    <property type="entry name" value="NEUROPATHY TARGET ESTERASE SWS"/>
    <property type="match status" value="1"/>
</dbReference>
<dbReference type="InterPro" id="IPR050301">
    <property type="entry name" value="NTE"/>
</dbReference>
<evidence type="ECO:0000259" key="5">
    <source>
        <dbReference type="PROSITE" id="PS51635"/>
    </source>
</evidence>
<evidence type="ECO:0000313" key="7">
    <source>
        <dbReference type="Proteomes" id="UP000029443"/>
    </source>
</evidence>
<dbReference type="InterPro" id="IPR016035">
    <property type="entry name" value="Acyl_Trfase/lysoPLipase"/>
</dbReference>
<organism evidence="6 7">
    <name type="scientific">Alcanivorax jadensis T9</name>
    <dbReference type="NCBI Taxonomy" id="1177181"/>
    <lineage>
        <taxon>Bacteria</taxon>
        <taxon>Pseudomonadati</taxon>
        <taxon>Pseudomonadota</taxon>
        <taxon>Gammaproteobacteria</taxon>
        <taxon>Oceanospirillales</taxon>
        <taxon>Alcanivoracaceae</taxon>
        <taxon>Alcanivorax</taxon>
    </lineage>
</organism>
<feature type="active site" description="Proton acceptor" evidence="4">
    <location>
        <position position="164"/>
    </location>
</feature>
<proteinExistence type="predicted"/>
<dbReference type="Pfam" id="PF01734">
    <property type="entry name" value="Patatin"/>
    <property type="match status" value="1"/>
</dbReference>
<dbReference type="Proteomes" id="UP000029443">
    <property type="component" value="Unassembled WGS sequence"/>
</dbReference>
<gene>
    <name evidence="6" type="ORF">T9A_00194</name>
</gene>
<dbReference type="Gene3D" id="3.40.1090.10">
    <property type="entry name" value="Cytosolic phospholipase A2 catalytic domain"/>
    <property type="match status" value="2"/>
</dbReference>
<dbReference type="RefSeq" id="WP_035244354.1">
    <property type="nucleotide sequence ID" value="NZ_ARXU01000001.1"/>
</dbReference>